<dbReference type="SMART" id="SM00044">
    <property type="entry name" value="CYCc"/>
    <property type="match status" value="1"/>
</dbReference>
<dbReference type="SUPFAM" id="SSF55073">
    <property type="entry name" value="Nucleotide cyclase"/>
    <property type="match status" value="1"/>
</dbReference>
<sequence length="1095" mass="122061">MFCPACGAQCDQGGVECSACKTRLPASCMACGQALSGDGALYCCGCGSVLSGQASTVPTQPKPSKASYVERRQLTVMFCDLVGSTALSQASDPEDFRDLIHRFQHCCTEVIEQFDGYIARYMGDGMLVYFGYPRAAELDAERAVRAGLELVRRVEQLPHPDGQPLRARVGVETGLVVAGDVIGQGAAAEHEVLGDTPNIAARLQAVANPGWVVIGPGCQGVVAKRFRVLSLGQQQLKGIREPVPTYRVLSVASASTSSRQAPLLGRSQEIAKIEQYLDRPSKGGLLIIEGGSGLGKSRMLDDLLGQTSGQYERVLLRCSPFFKDRPLYPVIRHWQMLLELDRVEQPSEVDSRRFLADFLLRHGVEDPALHRLMGEMALGDAQQIPLPNEQGGGLSPEQRRRAKLSALLRVLKQCSRKRPLLIAIEDAHWIDSSTAEFLNQLAARLERWPILLCITSRTPLTWLAGQYPQALRLQLTPLPDSEAMRLIRALDPRDQVPYEVQQQILQRCEGSPLFVEELTRSVLEQGDAVNQQVQVPRTLQDSLRARIDRLGQHRDMVQFVAVLGRRFSQKLVDKSSPFEPGRTREAMAALVDAGLLHCSGEGGRKQYHFHHMMVREVAYDALLKRDRRTHHLRVAETLCRDFPKLVQSAPELAAGHFESAERFTEAIDYWHLAGQHARDAWAHREAANHLLQAIRLLEAEPTTIELAKRELSIRIELVQSLRILELGEQGLEQLAKASQLAERLNDSEALAQVHNLWGNLLFSAGEITGCLSHHRRALHYADRADSAVSQIQAHSGLGDASLLDGQLLTAEHAYDRCLTLSRQAQLQRFVAPNLSLRGHMRLYLNRLDESVEDISEAIKLAVDAQDRRTEMVGRGSCLAKTLCEMGQYRLARESLEHALETARSLKAQRFEALYLLTLARVCRWSEASHGGNRSTPLSYAEQAIKVAEQTHFNYVGAIAFGALALVTEDPSRCRSALEQGERLLRPGTPSQNYFWFLRDAIETCLLRGWWDQAQDYGNKFKKFTRHQPIPWSQFYIQLADTLSTIGRQPEQSQAISQLNQLQQQAKQAGLQAAEALIQRCLQDRMHLVADKSASL</sequence>
<dbReference type="GO" id="GO:0009190">
    <property type="term" value="P:cyclic nucleotide biosynthetic process"/>
    <property type="evidence" value="ECO:0007669"/>
    <property type="project" value="InterPro"/>
</dbReference>
<proteinExistence type="predicted"/>
<dbReference type="InterPro" id="IPR041664">
    <property type="entry name" value="AAA_16"/>
</dbReference>
<keyword evidence="1" id="KW-0547">Nucleotide-binding</keyword>
<dbReference type="InterPro" id="IPR019734">
    <property type="entry name" value="TPR_rpt"/>
</dbReference>
<feature type="domain" description="Guanylate cyclase" evidence="3">
    <location>
        <begin position="75"/>
        <end position="204"/>
    </location>
</feature>
<dbReference type="PANTHER" id="PTHR16305:SF28">
    <property type="entry name" value="GUANYLATE CYCLASE DOMAIN-CONTAINING PROTEIN"/>
    <property type="match status" value="1"/>
</dbReference>
<dbReference type="Gene3D" id="3.30.70.1230">
    <property type="entry name" value="Nucleotide cyclase"/>
    <property type="match status" value="1"/>
</dbReference>
<evidence type="ECO:0000259" key="3">
    <source>
        <dbReference type="PROSITE" id="PS50125"/>
    </source>
</evidence>
<organism evidence="4 5">
    <name type="scientific">Motiliproteus coralliicola</name>
    <dbReference type="NCBI Taxonomy" id="2283196"/>
    <lineage>
        <taxon>Bacteria</taxon>
        <taxon>Pseudomonadati</taxon>
        <taxon>Pseudomonadota</taxon>
        <taxon>Gammaproteobacteria</taxon>
        <taxon>Oceanospirillales</taxon>
        <taxon>Oceanospirillaceae</taxon>
        <taxon>Motiliproteus</taxon>
    </lineage>
</organism>
<dbReference type="OrthoDB" id="9806704at2"/>
<dbReference type="PANTHER" id="PTHR16305">
    <property type="entry name" value="TESTICULAR SOLUBLE ADENYLYL CYCLASE"/>
    <property type="match status" value="1"/>
</dbReference>
<gene>
    <name evidence="4" type="ORF">DV711_00135</name>
</gene>
<dbReference type="GO" id="GO:0005737">
    <property type="term" value="C:cytoplasm"/>
    <property type="evidence" value="ECO:0007669"/>
    <property type="project" value="TreeGrafter"/>
</dbReference>
<dbReference type="Pfam" id="PF13191">
    <property type="entry name" value="AAA_16"/>
    <property type="match status" value="1"/>
</dbReference>
<dbReference type="GO" id="GO:0004016">
    <property type="term" value="F:adenylate cyclase activity"/>
    <property type="evidence" value="ECO:0007669"/>
    <property type="project" value="TreeGrafter"/>
</dbReference>
<dbReference type="InterPro" id="IPR001054">
    <property type="entry name" value="A/G_cyclase"/>
</dbReference>
<dbReference type="GO" id="GO:0035556">
    <property type="term" value="P:intracellular signal transduction"/>
    <property type="evidence" value="ECO:0007669"/>
    <property type="project" value="InterPro"/>
</dbReference>
<dbReference type="SMART" id="SM00028">
    <property type="entry name" value="TPR"/>
    <property type="match status" value="4"/>
</dbReference>
<dbReference type="AlphaFoldDB" id="A0A369WU16"/>
<evidence type="ECO:0000313" key="4">
    <source>
        <dbReference type="EMBL" id="RDE24054.1"/>
    </source>
</evidence>
<dbReference type="InterPro" id="IPR027417">
    <property type="entry name" value="P-loop_NTPase"/>
</dbReference>
<dbReference type="Proteomes" id="UP000253769">
    <property type="component" value="Unassembled WGS sequence"/>
</dbReference>
<evidence type="ECO:0000256" key="1">
    <source>
        <dbReference type="ARBA" id="ARBA00022741"/>
    </source>
</evidence>
<dbReference type="InterPro" id="IPR011990">
    <property type="entry name" value="TPR-like_helical_dom_sf"/>
</dbReference>
<reference evidence="4 5" key="1">
    <citation type="submission" date="2018-07" db="EMBL/GenBank/DDBJ databases">
        <title>Motiliproteus coralliicola sp. nov., a bacterium isolated from Coral.</title>
        <authorList>
            <person name="Wang G."/>
        </authorList>
    </citation>
    <scope>NUCLEOTIDE SEQUENCE [LARGE SCALE GENOMIC DNA]</scope>
    <source>
        <strain evidence="4 5">C34</strain>
    </source>
</reference>
<dbReference type="SUPFAM" id="SSF48452">
    <property type="entry name" value="TPR-like"/>
    <property type="match status" value="1"/>
</dbReference>
<dbReference type="Gene3D" id="1.25.40.10">
    <property type="entry name" value="Tetratricopeptide repeat domain"/>
    <property type="match status" value="1"/>
</dbReference>
<comment type="caution">
    <text evidence="4">The sequence shown here is derived from an EMBL/GenBank/DDBJ whole genome shotgun (WGS) entry which is preliminary data.</text>
</comment>
<name>A0A369WU16_9GAMM</name>
<dbReference type="GO" id="GO:0005524">
    <property type="term" value="F:ATP binding"/>
    <property type="evidence" value="ECO:0007669"/>
    <property type="project" value="UniProtKB-KW"/>
</dbReference>
<accession>A0A369WU16</accession>
<evidence type="ECO:0000256" key="2">
    <source>
        <dbReference type="ARBA" id="ARBA00022840"/>
    </source>
</evidence>
<dbReference type="EMBL" id="QQOH01000001">
    <property type="protein sequence ID" value="RDE24054.1"/>
    <property type="molecule type" value="Genomic_DNA"/>
</dbReference>
<keyword evidence="2" id="KW-0067">ATP-binding</keyword>
<keyword evidence="5" id="KW-1185">Reference proteome</keyword>
<dbReference type="InterPro" id="IPR029787">
    <property type="entry name" value="Nucleotide_cyclase"/>
</dbReference>
<dbReference type="PROSITE" id="PS50125">
    <property type="entry name" value="GUANYLATE_CYCLASE_2"/>
    <property type="match status" value="1"/>
</dbReference>
<dbReference type="SUPFAM" id="SSF52540">
    <property type="entry name" value="P-loop containing nucleoside triphosphate hydrolases"/>
    <property type="match status" value="1"/>
</dbReference>
<protein>
    <recommendedName>
        <fullName evidence="3">Guanylate cyclase domain-containing protein</fullName>
    </recommendedName>
</protein>
<evidence type="ECO:0000313" key="5">
    <source>
        <dbReference type="Proteomes" id="UP000253769"/>
    </source>
</evidence>
<dbReference type="Pfam" id="PF00211">
    <property type="entry name" value="Guanylate_cyc"/>
    <property type="match status" value="1"/>
</dbReference>
<dbReference type="CDD" id="cd07302">
    <property type="entry name" value="CHD"/>
    <property type="match status" value="1"/>
</dbReference>